<dbReference type="EMBL" id="JAGBKM010000002">
    <property type="protein sequence ID" value="MBO1530008.1"/>
    <property type="molecule type" value="Genomic_DNA"/>
</dbReference>
<evidence type="ECO:0000313" key="2">
    <source>
        <dbReference type="Proteomes" id="UP000664554"/>
    </source>
</evidence>
<proteinExistence type="predicted"/>
<dbReference type="RefSeq" id="WP_207989287.1">
    <property type="nucleotide sequence ID" value="NZ_JAGBKM010000002.1"/>
</dbReference>
<gene>
    <name evidence="1" type="ORF">J3492_02125</name>
</gene>
<reference evidence="1 2" key="1">
    <citation type="submission" date="2021-03" db="EMBL/GenBank/DDBJ databases">
        <authorList>
            <person name="Shang D.-D."/>
            <person name="Du Z.-J."/>
            <person name="Chen G.-J."/>
        </authorList>
    </citation>
    <scope>NUCLEOTIDE SEQUENCE [LARGE SCALE GENOMIC DNA]</scope>
    <source>
        <strain evidence="1 2">F1192</strain>
    </source>
</reference>
<sequence>MDGELKGSDLAILMLKRGNKKIWCAVSDDSDEEAMTDHDGNDFTAYIVAFEDGYFYCTAGMQWLYAVPIRIHEIVHQEAMC</sequence>
<protein>
    <submittedName>
        <fullName evidence="1">Uncharacterized protein</fullName>
    </submittedName>
</protein>
<comment type="caution">
    <text evidence="1">The sequence shown here is derived from an EMBL/GenBank/DDBJ whole genome shotgun (WGS) entry which is preliminary data.</text>
</comment>
<accession>A0ABS3NLP1</accession>
<organism evidence="1 2">
    <name type="scientific">Psychrobacter coccoides</name>
    <dbReference type="NCBI Taxonomy" id="2818440"/>
    <lineage>
        <taxon>Bacteria</taxon>
        <taxon>Pseudomonadati</taxon>
        <taxon>Pseudomonadota</taxon>
        <taxon>Gammaproteobacteria</taxon>
        <taxon>Moraxellales</taxon>
        <taxon>Moraxellaceae</taxon>
        <taxon>Psychrobacter</taxon>
    </lineage>
</organism>
<keyword evidence="2" id="KW-1185">Reference proteome</keyword>
<dbReference type="Proteomes" id="UP000664554">
    <property type="component" value="Unassembled WGS sequence"/>
</dbReference>
<name>A0ABS3NLP1_9GAMM</name>
<evidence type="ECO:0000313" key="1">
    <source>
        <dbReference type="EMBL" id="MBO1530008.1"/>
    </source>
</evidence>